<dbReference type="PANTHER" id="PTHR43180:SF66">
    <property type="entry name" value="SHORT-CHAIN DEHYDROGENASE_REDUCTASE FAMILY PROTEIN"/>
    <property type="match status" value="1"/>
</dbReference>
<evidence type="ECO:0000256" key="1">
    <source>
        <dbReference type="ARBA" id="ARBA00006484"/>
    </source>
</evidence>
<comment type="caution">
    <text evidence="3">The sequence shown here is derived from an EMBL/GenBank/DDBJ whole genome shotgun (WGS) entry which is preliminary data.</text>
</comment>
<dbReference type="GO" id="GO:0008206">
    <property type="term" value="P:bile acid metabolic process"/>
    <property type="evidence" value="ECO:0007669"/>
    <property type="project" value="UniProtKB-ARBA"/>
</dbReference>
<comment type="similarity">
    <text evidence="1">Belongs to the short-chain dehydrogenases/reductases (SDR) family.</text>
</comment>
<dbReference type="PANTHER" id="PTHR43180">
    <property type="entry name" value="3-OXOACYL-(ACYL-CARRIER-PROTEIN) REDUCTASE (AFU_ORTHOLOGUE AFUA_6G11210)"/>
    <property type="match status" value="1"/>
</dbReference>
<reference evidence="3" key="2">
    <citation type="submission" date="2021-04" db="EMBL/GenBank/DDBJ databases">
        <authorList>
            <person name="Gilroy R."/>
        </authorList>
    </citation>
    <scope>NUCLEOTIDE SEQUENCE</scope>
    <source>
        <strain evidence="3">CHK195-9823</strain>
    </source>
</reference>
<evidence type="ECO:0000313" key="3">
    <source>
        <dbReference type="EMBL" id="HIV38219.1"/>
    </source>
</evidence>
<dbReference type="CDD" id="cd05233">
    <property type="entry name" value="SDR_c"/>
    <property type="match status" value="1"/>
</dbReference>
<dbReference type="EMBL" id="DXIQ01000027">
    <property type="protein sequence ID" value="HIV38219.1"/>
    <property type="molecule type" value="Genomic_DNA"/>
</dbReference>
<dbReference type="PRINTS" id="PR00081">
    <property type="entry name" value="GDHRDH"/>
</dbReference>
<keyword evidence="2" id="KW-0560">Oxidoreductase</keyword>
<dbReference type="InterPro" id="IPR002347">
    <property type="entry name" value="SDR_fam"/>
</dbReference>
<sequence>MRLENKVVVVTGASSGMGKAIAELFVKEGAKVVAVARRQERLEALAESLKDMPGEFAYFVGDVTDPKQDDDMIDFAVEKFGHLDVLVNNAGIMDDMSPVGDLTNEMLDRVMKVNTYGPIYAMRKAVNVFLKQEKGGNIINVTSVGADHNTAGAAYAASKAAVAAVCKNVTFQYMEKNIRCNAISPGGISTEISNSMGIPNMTGFGNVKKLLGMAPKPGDAEEIANAALYLASDESKYVNGAVIVVDGGWTCL</sequence>
<dbReference type="Gene3D" id="3.40.50.720">
    <property type="entry name" value="NAD(P)-binding Rossmann-like Domain"/>
    <property type="match status" value="1"/>
</dbReference>
<accession>A0A9D1TEX1</accession>
<name>A0A9D1TEX1_9FIRM</name>
<protein>
    <submittedName>
        <fullName evidence="3">SDR family oxidoreductase</fullName>
    </submittedName>
</protein>
<organism evidence="3 4">
    <name type="scientific">Candidatus Blautia stercorigallinarum</name>
    <dbReference type="NCBI Taxonomy" id="2838501"/>
    <lineage>
        <taxon>Bacteria</taxon>
        <taxon>Bacillati</taxon>
        <taxon>Bacillota</taxon>
        <taxon>Clostridia</taxon>
        <taxon>Lachnospirales</taxon>
        <taxon>Lachnospiraceae</taxon>
        <taxon>Blautia</taxon>
    </lineage>
</organism>
<dbReference type="Pfam" id="PF13561">
    <property type="entry name" value="adh_short_C2"/>
    <property type="match status" value="1"/>
</dbReference>
<dbReference type="SUPFAM" id="SSF51735">
    <property type="entry name" value="NAD(P)-binding Rossmann-fold domains"/>
    <property type="match status" value="1"/>
</dbReference>
<reference evidence="3" key="1">
    <citation type="journal article" date="2021" name="PeerJ">
        <title>Extensive microbial diversity within the chicken gut microbiome revealed by metagenomics and culture.</title>
        <authorList>
            <person name="Gilroy R."/>
            <person name="Ravi A."/>
            <person name="Getino M."/>
            <person name="Pursley I."/>
            <person name="Horton D.L."/>
            <person name="Alikhan N.F."/>
            <person name="Baker D."/>
            <person name="Gharbi K."/>
            <person name="Hall N."/>
            <person name="Watson M."/>
            <person name="Adriaenssens E.M."/>
            <person name="Foster-Nyarko E."/>
            <person name="Jarju S."/>
            <person name="Secka A."/>
            <person name="Antonio M."/>
            <person name="Oren A."/>
            <person name="Chaudhuri R.R."/>
            <person name="La Ragione R."/>
            <person name="Hildebrand F."/>
            <person name="Pallen M.J."/>
        </authorList>
    </citation>
    <scope>NUCLEOTIDE SEQUENCE</scope>
    <source>
        <strain evidence="3">CHK195-9823</strain>
    </source>
</reference>
<dbReference type="Proteomes" id="UP000886814">
    <property type="component" value="Unassembled WGS sequence"/>
</dbReference>
<evidence type="ECO:0000256" key="2">
    <source>
        <dbReference type="ARBA" id="ARBA00023002"/>
    </source>
</evidence>
<dbReference type="AlphaFoldDB" id="A0A9D1TEX1"/>
<dbReference type="InterPro" id="IPR036291">
    <property type="entry name" value="NAD(P)-bd_dom_sf"/>
</dbReference>
<proteinExistence type="inferred from homology"/>
<dbReference type="GO" id="GO:0016491">
    <property type="term" value="F:oxidoreductase activity"/>
    <property type="evidence" value="ECO:0007669"/>
    <property type="project" value="UniProtKB-KW"/>
</dbReference>
<dbReference type="FunFam" id="3.40.50.720:FF:000084">
    <property type="entry name" value="Short-chain dehydrogenase reductase"/>
    <property type="match status" value="1"/>
</dbReference>
<gene>
    <name evidence="3" type="ORF">H9747_04370</name>
</gene>
<evidence type="ECO:0000313" key="4">
    <source>
        <dbReference type="Proteomes" id="UP000886814"/>
    </source>
</evidence>
<dbReference type="PRINTS" id="PR00080">
    <property type="entry name" value="SDRFAMILY"/>
</dbReference>